<feature type="transmembrane region" description="Helical" evidence="1">
    <location>
        <begin position="37"/>
        <end position="58"/>
    </location>
</feature>
<dbReference type="Proteomes" id="UP000823521">
    <property type="component" value="Unassembled WGS sequence"/>
</dbReference>
<keyword evidence="3" id="KW-1185">Reference proteome</keyword>
<feature type="non-terminal residue" evidence="2">
    <location>
        <position position="1"/>
    </location>
</feature>
<comment type="caution">
    <text evidence="2">The sequence shown here is derived from an EMBL/GenBank/DDBJ whole genome shotgun (WGS) entry which is preliminary data.</text>
</comment>
<proteinExistence type="predicted"/>
<keyword evidence="1" id="KW-0812">Transmembrane</keyword>
<feature type="transmembrane region" description="Helical" evidence="1">
    <location>
        <begin position="6"/>
        <end position="25"/>
    </location>
</feature>
<reference evidence="2 3" key="1">
    <citation type="submission" date="2019-12" db="EMBL/GenBank/DDBJ databases">
        <title>Whole genome sequencing of endophytic Actinobacterium Micromonospora sp. MPMI6T.</title>
        <authorList>
            <person name="Evv R."/>
            <person name="Podile A.R."/>
        </authorList>
    </citation>
    <scope>NUCLEOTIDE SEQUENCE [LARGE SCALE GENOMIC DNA]</scope>
    <source>
        <strain evidence="2 3">MPMI6</strain>
    </source>
</reference>
<keyword evidence="1" id="KW-0472">Membrane</keyword>
<organism evidence="2 3">
    <name type="scientific">Micromonospora echinofusca</name>
    <dbReference type="NCBI Taxonomy" id="47858"/>
    <lineage>
        <taxon>Bacteria</taxon>
        <taxon>Bacillati</taxon>
        <taxon>Actinomycetota</taxon>
        <taxon>Actinomycetes</taxon>
        <taxon>Micromonosporales</taxon>
        <taxon>Micromonosporaceae</taxon>
        <taxon>Micromonospora</taxon>
    </lineage>
</organism>
<keyword evidence="1" id="KW-1133">Transmembrane helix</keyword>
<protein>
    <submittedName>
        <fullName evidence="2">Uncharacterized protein</fullName>
    </submittedName>
</protein>
<name>A0ABS3VN39_MICEH</name>
<dbReference type="RefSeq" id="WP_208812276.1">
    <property type="nucleotide sequence ID" value="NZ_WVUH01000041.1"/>
</dbReference>
<evidence type="ECO:0000313" key="3">
    <source>
        <dbReference type="Proteomes" id="UP000823521"/>
    </source>
</evidence>
<dbReference type="EMBL" id="WVUH01000041">
    <property type="protein sequence ID" value="MBO4205873.1"/>
    <property type="molecule type" value="Genomic_DNA"/>
</dbReference>
<evidence type="ECO:0000256" key="1">
    <source>
        <dbReference type="SAM" id="Phobius"/>
    </source>
</evidence>
<sequence>AMAVIAAVVAVVLLVLSVTWWRRFAGAGSSDRRARRVWGFLGCFSALLFLLLTVVAVANTSTAADPAPALLAFFDGGW</sequence>
<gene>
    <name evidence="2" type="ORF">GSF22_07615</name>
</gene>
<evidence type="ECO:0000313" key="2">
    <source>
        <dbReference type="EMBL" id="MBO4205873.1"/>
    </source>
</evidence>
<accession>A0ABS3VN39</accession>